<dbReference type="AlphaFoldDB" id="A0A8J5TKE7"/>
<comment type="caution">
    <text evidence="2">The sequence shown here is derived from an EMBL/GenBank/DDBJ whole genome shotgun (WGS) entry which is preliminary data.</text>
</comment>
<feature type="compositionally biased region" description="Acidic residues" evidence="1">
    <location>
        <begin position="22"/>
        <end position="43"/>
    </location>
</feature>
<organism evidence="2 3">
    <name type="scientific">Homarus americanus</name>
    <name type="common">American lobster</name>
    <dbReference type="NCBI Taxonomy" id="6706"/>
    <lineage>
        <taxon>Eukaryota</taxon>
        <taxon>Metazoa</taxon>
        <taxon>Ecdysozoa</taxon>
        <taxon>Arthropoda</taxon>
        <taxon>Crustacea</taxon>
        <taxon>Multicrustacea</taxon>
        <taxon>Malacostraca</taxon>
        <taxon>Eumalacostraca</taxon>
        <taxon>Eucarida</taxon>
        <taxon>Decapoda</taxon>
        <taxon>Pleocyemata</taxon>
        <taxon>Astacidea</taxon>
        <taxon>Nephropoidea</taxon>
        <taxon>Nephropidae</taxon>
        <taxon>Homarus</taxon>
    </lineage>
</organism>
<evidence type="ECO:0000313" key="3">
    <source>
        <dbReference type="Proteomes" id="UP000747542"/>
    </source>
</evidence>
<feature type="region of interest" description="Disordered" evidence="1">
    <location>
        <begin position="22"/>
        <end position="92"/>
    </location>
</feature>
<evidence type="ECO:0000313" key="2">
    <source>
        <dbReference type="EMBL" id="KAG7176911.1"/>
    </source>
</evidence>
<evidence type="ECO:0000256" key="1">
    <source>
        <dbReference type="SAM" id="MobiDB-lite"/>
    </source>
</evidence>
<name>A0A8J5TKE7_HOMAM</name>
<protein>
    <submittedName>
        <fullName evidence="2">Uncharacterized protein</fullName>
    </submittedName>
</protein>
<accession>A0A8J5TKE7</accession>
<reference evidence="2" key="1">
    <citation type="journal article" date="2021" name="Sci. Adv.">
        <title>The American lobster genome reveals insights on longevity, neural, and immune adaptations.</title>
        <authorList>
            <person name="Polinski J.M."/>
            <person name="Zimin A.V."/>
            <person name="Clark K.F."/>
            <person name="Kohn A.B."/>
            <person name="Sadowski N."/>
            <person name="Timp W."/>
            <person name="Ptitsyn A."/>
            <person name="Khanna P."/>
            <person name="Romanova D.Y."/>
            <person name="Williams P."/>
            <person name="Greenwood S.J."/>
            <person name="Moroz L.L."/>
            <person name="Walt D.R."/>
            <person name="Bodnar A.G."/>
        </authorList>
    </citation>
    <scope>NUCLEOTIDE SEQUENCE</scope>
    <source>
        <strain evidence="2">GMGI-L3</strain>
    </source>
</reference>
<dbReference type="EMBL" id="JAHLQT010002534">
    <property type="protein sequence ID" value="KAG7176911.1"/>
    <property type="molecule type" value="Genomic_DNA"/>
</dbReference>
<keyword evidence="3" id="KW-1185">Reference proteome</keyword>
<sequence length="92" mass="9952">MSLRLAISDAKINSILFDEDAPCDAEESLVTDSDSSDSGDVNDPDYPHDDKESESDIGDPDTIRPTPSPNASLHHPQCRPQDQDEALQATVS</sequence>
<gene>
    <name evidence="2" type="ORF">Hamer_G000115</name>
</gene>
<dbReference type="Proteomes" id="UP000747542">
    <property type="component" value="Unassembled WGS sequence"/>
</dbReference>
<proteinExistence type="predicted"/>